<comment type="caution">
    <text evidence="3">The sequence shown here is derived from an EMBL/GenBank/DDBJ whole genome shotgun (WGS) entry which is preliminary data.</text>
</comment>
<dbReference type="PRINTS" id="PR00625">
    <property type="entry name" value="JDOMAIN"/>
</dbReference>
<dbReference type="Proteomes" id="UP000078046">
    <property type="component" value="Unassembled WGS sequence"/>
</dbReference>
<dbReference type="EMBL" id="LWCA01000386">
    <property type="protein sequence ID" value="OAF68790.1"/>
    <property type="molecule type" value="Genomic_DNA"/>
</dbReference>
<evidence type="ECO:0000259" key="2">
    <source>
        <dbReference type="PROSITE" id="PS50076"/>
    </source>
</evidence>
<accession>A0A177B3Q9</accession>
<dbReference type="Pfam" id="PF00226">
    <property type="entry name" value="DnaJ"/>
    <property type="match status" value="1"/>
</dbReference>
<proteinExistence type="predicted"/>
<organism evidence="3 4">
    <name type="scientific">Intoshia linei</name>
    <dbReference type="NCBI Taxonomy" id="1819745"/>
    <lineage>
        <taxon>Eukaryota</taxon>
        <taxon>Metazoa</taxon>
        <taxon>Spiralia</taxon>
        <taxon>Lophotrochozoa</taxon>
        <taxon>Mesozoa</taxon>
        <taxon>Orthonectida</taxon>
        <taxon>Rhopaluridae</taxon>
        <taxon>Intoshia</taxon>
    </lineage>
</organism>
<dbReference type="PANTHER" id="PTHR15606">
    <property type="entry name" value="DNAJ HOMOLOG SUBFAMILY C MEMBER 8/LIPOPOLYSACCHARIDE SPECIFIC RESPONSE-7-RELATED"/>
    <property type="match status" value="1"/>
</dbReference>
<name>A0A177B3Q9_9BILA</name>
<reference evidence="3 4" key="1">
    <citation type="submission" date="2016-04" db="EMBL/GenBank/DDBJ databases">
        <title>The genome of Intoshia linei affirms orthonectids as highly simplified spiralians.</title>
        <authorList>
            <person name="Mikhailov K.V."/>
            <person name="Slusarev G.S."/>
            <person name="Nikitin M.A."/>
            <person name="Logacheva M.D."/>
            <person name="Penin A."/>
            <person name="Aleoshin V."/>
            <person name="Panchin Y.V."/>
        </authorList>
    </citation>
    <scope>NUCLEOTIDE SEQUENCE [LARGE SCALE GENOMIC DNA]</scope>
    <source>
        <strain evidence="3">Intl2013</strain>
        <tissue evidence="3">Whole animal</tissue>
    </source>
</reference>
<feature type="region of interest" description="Disordered" evidence="1">
    <location>
        <begin position="94"/>
        <end position="118"/>
    </location>
</feature>
<gene>
    <name evidence="3" type="ORF">A3Q56_03458</name>
</gene>
<dbReference type="OrthoDB" id="342454at2759"/>
<dbReference type="PANTHER" id="PTHR15606:SF4">
    <property type="entry name" value="DNAJ HOMOLOG SUBFAMILY C MEMBER 8"/>
    <property type="match status" value="1"/>
</dbReference>
<dbReference type="CDD" id="cd06257">
    <property type="entry name" value="DnaJ"/>
    <property type="match status" value="1"/>
</dbReference>
<feature type="domain" description="J" evidence="2">
    <location>
        <begin position="241"/>
        <end position="311"/>
    </location>
</feature>
<dbReference type="PROSITE" id="PS50076">
    <property type="entry name" value="DNAJ_2"/>
    <property type="match status" value="1"/>
</dbReference>
<dbReference type="AlphaFoldDB" id="A0A177B3Q9"/>
<dbReference type="SMART" id="SM00271">
    <property type="entry name" value="DnaJ"/>
    <property type="match status" value="1"/>
</dbReference>
<feature type="compositionally biased region" description="Basic and acidic residues" evidence="1">
    <location>
        <begin position="95"/>
        <end position="118"/>
    </location>
</feature>
<dbReference type="GO" id="GO:0005634">
    <property type="term" value="C:nucleus"/>
    <property type="evidence" value="ECO:0007669"/>
    <property type="project" value="TreeGrafter"/>
</dbReference>
<dbReference type="InterPro" id="IPR036869">
    <property type="entry name" value="J_dom_sf"/>
</dbReference>
<evidence type="ECO:0000313" key="4">
    <source>
        <dbReference type="Proteomes" id="UP000078046"/>
    </source>
</evidence>
<evidence type="ECO:0000256" key="1">
    <source>
        <dbReference type="SAM" id="MobiDB-lite"/>
    </source>
</evidence>
<protein>
    <submittedName>
        <fullName evidence="3">Splicing protein spf31</fullName>
    </submittedName>
</protein>
<evidence type="ECO:0000313" key="3">
    <source>
        <dbReference type="EMBL" id="OAF68790.1"/>
    </source>
</evidence>
<sequence length="433" mass="51129">MSDELAKLYKKRAEERKRQTLDKIAQVKEKFTQKRLEKREKEHQEEEKKKPINDFIKKSQETKDDNFMKDFYQEIGTLSNQNIHVTRGGAKISKTLHENIEKRKADEEAAKRKKDTKPDIDSVNAVDYLFNMIEDHTTRKRLKMDKKFEKKLDKDIKKELKNAIKDDPDPGMIGPPVAPIQIKPTNDNEIKITKPKENLIKIEKPTTVAKAINEDKPKRDTPQYAQLTRLNRPGSAYFNLNPYDVLELEYDAKKEDIPKAYRRLARFVHPDKNPDDRDLAEHATNAINKAYKTLQNPVGLKGCREIMNEAKTRVDKRVAETKLDLKKKKKDQKVPEDDNKVYRTEIHKTTCKLFADLEKIRQNKMVREANDRRKYAEQEESERIDEVEKRIFDKEFNETRGKRVYRWRSWNTDQGKSAMGSFRPPKTKMEKKK</sequence>
<dbReference type="SUPFAM" id="SSF46565">
    <property type="entry name" value="Chaperone J-domain"/>
    <property type="match status" value="1"/>
</dbReference>
<dbReference type="InterPro" id="IPR042858">
    <property type="entry name" value="DNAJC8"/>
</dbReference>
<feature type="region of interest" description="Disordered" evidence="1">
    <location>
        <begin position="414"/>
        <end position="433"/>
    </location>
</feature>
<keyword evidence="4" id="KW-1185">Reference proteome</keyword>
<dbReference type="Gene3D" id="1.10.287.110">
    <property type="entry name" value="DnaJ domain"/>
    <property type="match status" value="1"/>
</dbReference>
<feature type="region of interest" description="Disordered" evidence="1">
    <location>
        <begin position="31"/>
        <end position="61"/>
    </location>
</feature>
<dbReference type="InterPro" id="IPR001623">
    <property type="entry name" value="DnaJ_domain"/>
</dbReference>